<protein>
    <submittedName>
        <fullName evidence="1">Uncharacterized protein</fullName>
    </submittedName>
</protein>
<keyword evidence="2" id="KW-1185">Reference proteome</keyword>
<sequence>MLKTVYEEVVSNAEKLGNNIPEITMLFDIKEGIDLRSYNIPRSNEVCAILWRNSNDEIPAANVVVHLKGSKKLKTIYPLSQIVEPMCYPIFYPDNYLGWNNNLRNVSNKKISLCDFTKYKMFFRSDGKFLPHFYGGKLFQQWCVDQAARIEWSRLNYIKTHQKEICKEPYNTIDNFLKSKALETGARVRKQIILPTSFTGGPRNMLESFMDAMAIVNEVGKPDLFLTFTCNPKDEDIKKCLLENQGTHDRPDIVARVFRLKVKEFLREIIEEKIFGEVAGFCYTIEFQKRGLPHLHMLLALKSEFKLKNTDDIDKFISAEIPDINEDKELYELVSSLMIHGPCGKDFPDSICWSKAKEKCTKKFPKQFSEVTLVNENGYPFYKRPNNGRSLLKKDWKTGKSKLMTNQNVVPYNRYLLKRFRAHINIEKVADIKAVKYIYKYIYKGYDAALIRCVTEENGEIKELVYDEASNYLDARYLRKVPFYSTSPCSFRK</sequence>
<reference evidence="1" key="1">
    <citation type="submission" date="2023-11" db="EMBL/GenBank/DDBJ databases">
        <authorList>
            <person name="Poullet M."/>
        </authorList>
    </citation>
    <scope>NUCLEOTIDE SEQUENCE</scope>
    <source>
        <strain evidence="1">E1834</strain>
    </source>
</reference>
<comment type="caution">
    <text evidence="1">The sequence shown here is derived from an EMBL/GenBank/DDBJ whole genome shotgun (WGS) entry which is preliminary data.</text>
</comment>
<dbReference type="Proteomes" id="UP001497535">
    <property type="component" value="Unassembled WGS sequence"/>
</dbReference>
<evidence type="ECO:0000313" key="1">
    <source>
        <dbReference type="EMBL" id="CAK5074082.1"/>
    </source>
</evidence>
<dbReference type="EMBL" id="CAVMJV010000024">
    <property type="protein sequence ID" value="CAK5074082.1"/>
    <property type="molecule type" value="Genomic_DNA"/>
</dbReference>
<accession>A0ACB0Z528</accession>
<proteinExistence type="predicted"/>
<name>A0ACB0Z528_MELEN</name>
<gene>
    <name evidence="1" type="ORF">MENTE1834_LOCUS20782</name>
</gene>
<evidence type="ECO:0000313" key="2">
    <source>
        <dbReference type="Proteomes" id="UP001497535"/>
    </source>
</evidence>
<organism evidence="1 2">
    <name type="scientific">Meloidogyne enterolobii</name>
    <name type="common">Root-knot nematode worm</name>
    <name type="synonym">Meloidogyne mayaguensis</name>
    <dbReference type="NCBI Taxonomy" id="390850"/>
    <lineage>
        <taxon>Eukaryota</taxon>
        <taxon>Metazoa</taxon>
        <taxon>Ecdysozoa</taxon>
        <taxon>Nematoda</taxon>
        <taxon>Chromadorea</taxon>
        <taxon>Rhabditida</taxon>
        <taxon>Tylenchina</taxon>
        <taxon>Tylenchomorpha</taxon>
        <taxon>Tylenchoidea</taxon>
        <taxon>Meloidogynidae</taxon>
        <taxon>Meloidogyninae</taxon>
        <taxon>Meloidogyne</taxon>
    </lineage>
</organism>